<evidence type="ECO:0000256" key="1">
    <source>
        <dbReference type="ARBA" id="ARBA00005234"/>
    </source>
</evidence>
<dbReference type="Gene3D" id="3.40.395.10">
    <property type="entry name" value="Adenoviral Proteinase, Chain A"/>
    <property type="match status" value="1"/>
</dbReference>
<accession>A0A8X7VBZ5</accession>
<name>A0A8X7VBZ5_BRACI</name>
<evidence type="ECO:0000256" key="2">
    <source>
        <dbReference type="ARBA" id="ARBA00022670"/>
    </source>
</evidence>
<sequence>MESCMKNLSQDTFVKGFDPSQVKAEDSLDWLEPPTSLKMSPRRFNDRDIELAGADEPDSCLVYVRKEDFEKMQKWQDTRTFIQIGPSGRETSCACYRTNQVEIDAVMYVFRERTTLQRWKVDRIAFMTCVFSDLIATDYKHFLDGIKNYKMDPLLLEYGKSELPYHGRTRKLWNVDVDRMYVPVWVNRNHWIALCISFVTRNIQVFDCSGRKSIKEVEAFTKLIPRIAKAVQSSTIRKHLAVTPYSVSIVPMSDLNQLNCHCDISLVNDDNIRKARIKTMWDLREAATDPELIERMSKYEPPKCKPAECIEL</sequence>
<keyword evidence="2" id="KW-0645">Protease</keyword>
<dbReference type="AlphaFoldDB" id="A0A8X7VBZ5"/>
<dbReference type="PROSITE" id="PS50600">
    <property type="entry name" value="ULP_PROTEASE"/>
    <property type="match status" value="1"/>
</dbReference>
<evidence type="ECO:0000256" key="3">
    <source>
        <dbReference type="ARBA" id="ARBA00022801"/>
    </source>
</evidence>
<dbReference type="Pfam" id="PF02902">
    <property type="entry name" value="Peptidase_C48"/>
    <property type="match status" value="1"/>
</dbReference>
<dbReference type="OrthoDB" id="1033049at2759"/>
<evidence type="ECO:0000313" key="6">
    <source>
        <dbReference type="Proteomes" id="UP000886595"/>
    </source>
</evidence>
<gene>
    <name evidence="5" type="ORF">Bca52824_028221</name>
</gene>
<evidence type="ECO:0000259" key="4">
    <source>
        <dbReference type="PROSITE" id="PS50600"/>
    </source>
</evidence>
<protein>
    <recommendedName>
        <fullName evidence="4">Ubiquitin-like protease family profile domain-containing protein</fullName>
    </recommendedName>
</protein>
<dbReference type="GO" id="GO:0006508">
    <property type="term" value="P:proteolysis"/>
    <property type="evidence" value="ECO:0007669"/>
    <property type="project" value="UniProtKB-KW"/>
</dbReference>
<keyword evidence="3" id="KW-0378">Hydrolase</keyword>
<feature type="domain" description="Ubiquitin-like protease family profile" evidence="4">
    <location>
        <begin position="62"/>
        <end position="312"/>
    </location>
</feature>
<dbReference type="SUPFAM" id="SSF54001">
    <property type="entry name" value="Cysteine proteinases"/>
    <property type="match status" value="1"/>
</dbReference>
<dbReference type="InterPro" id="IPR038765">
    <property type="entry name" value="Papain-like_cys_pep_sf"/>
</dbReference>
<keyword evidence="6" id="KW-1185">Reference proteome</keyword>
<dbReference type="Proteomes" id="UP000886595">
    <property type="component" value="Unassembled WGS sequence"/>
</dbReference>
<dbReference type="EMBL" id="JAAMPC010000006">
    <property type="protein sequence ID" value="KAG2308473.1"/>
    <property type="molecule type" value="Genomic_DNA"/>
</dbReference>
<dbReference type="InterPro" id="IPR003653">
    <property type="entry name" value="Peptidase_C48_C"/>
</dbReference>
<evidence type="ECO:0000313" key="5">
    <source>
        <dbReference type="EMBL" id="KAG2308473.1"/>
    </source>
</evidence>
<comment type="similarity">
    <text evidence="1">Belongs to the peptidase C48 family.</text>
</comment>
<dbReference type="GO" id="GO:0008234">
    <property type="term" value="F:cysteine-type peptidase activity"/>
    <property type="evidence" value="ECO:0007669"/>
    <property type="project" value="InterPro"/>
</dbReference>
<reference evidence="5 6" key="1">
    <citation type="submission" date="2020-02" db="EMBL/GenBank/DDBJ databases">
        <authorList>
            <person name="Ma Q."/>
            <person name="Huang Y."/>
            <person name="Song X."/>
            <person name="Pei D."/>
        </authorList>
    </citation>
    <scope>NUCLEOTIDE SEQUENCE [LARGE SCALE GENOMIC DNA]</scope>
    <source>
        <strain evidence="5">Sxm20200214</strain>
        <tissue evidence="5">Leaf</tissue>
    </source>
</reference>
<comment type="caution">
    <text evidence="5">The sequence shown here is derived from an EMBL/GenBank/DDBJ whole genome shotgun (WGS) entry which is preliminary data.</text>
</comment>
<proteinExistence type="inferred from homology"/>
<organism evidence="5 6">
    <name type="scientific">Brassica carinata</name>
    <name type="common">Ethiopian mustard</name>
    <name type="synonym">Abyssinian cabbage</name>
    <dbReference type="NCBI Taxonomy" id="52824"/>
    <lineage>
        <taxon>Eukaryota</taxon>
        <taxon>Viridiplantae</taxon>
        <taxon>Streptophyta</taxon>
        <taxon>Embryophyta</taxon>
        <taxon>Tracheophyta</taxon>
        <taxon>Spermatophyta</taxon>
        <taxon>Magnoliopsida</taxon>
        <taxon>eudicotyledons</taxon>
        <taxon>Gunneridae</taxon>
        <taxon>Pentapetalae</taxon>
        <taxon>rosids</taxon>
        <taxon>malvids</taxon>
        <taxon>Brassicales</taxon>
        <taxon>Brassicaceae</taxon>
        <taxon>Brassiceae</taxon>
        <taxon>Brassica</taxon>
    </lineage>
</organism>